<dbReference type="AlphaFoldDB" id="A0AAJ7TGG7"/>
<dbReference type="PANTHER" id="PTHR13184:SF5">
    <property type="entry name" value="METHYLTRANSFERASE-LIKE PROTEIN 17, MITOCHONDRIAL"/>
    <property type="match status" value="1"/>
</dbReference>
<dbReference type="GeneID" id="116945885"/>
<evidence type="ECO:0000256" key="2">
    <source>
        <dbReference type="ARBA" id="ARBA00022723"/>
    </source>
</evidence>
<dbReference type="GO" id="GO:0051536">
    <property type="term" value="F:iron-sulfur cluster binding"/>
    <property type="evidence" value="ECO:0007669"/>
    <property type="project" value="UniProtKB-KW"/>
</dbReference>
<dbReference type="PANTHER" id="PTHR13184">
    <property type="entry name" value="37S RIBOSOMAL PROTEIN S22"/>
    <property type="match status" value="1"/>
</dbReference>
<evidence type="ECO:0000256" key="1">
    <source>
        <dbReference type="ARBA" id="ARBA00004173"/>
    </source>
</evidence>
<proteinExistence type="predicted"/>
<organism evidence="8 9">
    <name type="scientific">Petromyzon marinus</name>
    <name type="common">Sea lamprey</name>
    <dbReference type="NCBI Taxonomy" id="7757"/>
    <lineage>
        <taxon>Eukaryota</taxon>
        <taxon>Metazoa</taxon>
        <taxon>Chordata</taxon>
        <taxon>Craniata</taxon>
        <taxon>Vertebrata</taxon>
        <taxon>Cyclostomata</taxon>
        <taxon>Hyperoartia</taxon>
        <taxon>Petromyzontiformes</taxon>
        <taxon>Petromyzontidae</taxon>
        <taxon>Petromyzon</taxon>
    </lineage>
</organism>
<dbReference type="CDD" id="cd02440">
    <property type="entry name" value="AdoMet_MTases"/>
    <property type="match status" value="1"/>
</dbReference>
<evidence type="ECO:0000256" key="4">
    <source>
        <dbReference type="ARBA" id="ARBA00023004"/>
    </source>
</evidence>
<evidence type="ECO:0000256" key="3">
    <source>
        <dbReference type="ARBA" id="ARBA00022946"/>
    </source>
</evidence>
<dbReference type="InterPro" id="IPR052571">
    <property type="entry name" value="Mt_RNA_Methyltransferase"/>
</dbReference>
<keyword evidence="6" id="KW-0496">Mitochondrion</keyword>
<keyword evidence="4" id="KW-0408">Iron</keyword>
<sequence length="454" mass="52178">MRLLAGCSWRRLQPRQLVRCIAEATAEEAKQFQSFRKHPGISHVRSVKAPEPLRQGVKVLLAKFQIPHLPERMKELCNYLWSRTLPIEMQPLQKRASQIHSDVVKSCGFEKTGDRLEKQKQDEIVESLVLQKLRKVTYHWKMLRYDEDTSLTFMAARMGGCHAATVRALTEIKKRVPDFCPTSLLDFGSGTGSSVWAAHETWSGSIGDHYCVDVSPAMNKLADMLLREGQENATSVIERVYFRQFLPPSKVRYDVVVAAFSLSELGSATDRLSTVLSLWQRTNSFLVLIENGTLSGYTILMQARDALLQETDEQNKENQGHVFAPCSHGLQCPRTLARKLIPCNFTQNYQPFDFESKLHPSRTEKFSYLIFRRGEENAEQVWPRILQPVKCRTRHAHCHMCCSNGAIEHIVFTRQRHGRDLYRSIRHCKVGDRVPTDQLDFKEKSNHESYDESQ</sequence>
<evidence type="ECO:0000256" key="5">
    <source>
        <dbReference type="ARBA" id="ARBA00023014"/>
    </source>
</evidence>
<dbReference type="GO" id="GO:0008168">
    <property type="term" value="F:methyltransferase activity"/>
    <property type="evidence" value="ECO:0007669"/>
    <property type="project" value="InterPro"/>
</dbReference>
<accession>A0AAJ7TGG7</accession>
<keyword evidence="8" id="KW-1185">Reference proteome</keyword>
<evidence type="ECO:0000256" key="7">
    <source>
        <dbReference type="ARBA" id="ARBA00045681"/>
    </source>
</evidence>
<dbReference type="KEGG" id="pmrn:116945885"/>
<comment type="subcellular location">
    <subcellularLocation>
        <location evidence="1">Mitochondrion</location>
    </subcellularLocation>
</comment>
<dbReference type="GO" id="GO:0006412">
    <property type="term" value="P:translation"/>
    <property type="evidence" value="ECO:0007669"/>
    <property type="project" value="InterPro"/>
</dbReference>
<dbReference type="RefSeq" id="XP_032816421.1">
    <property type="nucleotide sequence ID" value="XM_032960530.1"/>
</dbReference>
<keyword evidence="3" id="KW-0809">Transit peptide</keyword>
<evidence type="ECO:0000313" key="9">
    <source>
        <dbReference type="RefSeq" id="XP_032816421.1"/>
    </source>
</evidence>
<comment type="function">
    <text evidence="7">Mitochondrial ribosome (mitoribosome) assembly factor. Binds at the interface of the head and body domains of the mitochondrial small ribosomal subunit (mt-SSU), occluding the mRNA channel and preventing compaction of the head domain towards the body. Probable inactive methyltransferase: retains the characteristic folding and ability to bind S-adenosyl-L-methionine, but it probably lost its methyltransferase activity.</text>
</comment>
<dbReference type="SUPFAM" id="SSF53335">
    <property type="entry name" value="S-adenosyl-L-methionine-dependent methyltransferases"/>
    <property type="match status" value="1"/>
</dbReference>
<dbReference type="GO" id="GO:0005763">
    <property type="term" value="C:mitochondrial small ribosomal subunit"/>
    <property type="evidence" value="ECO:0007669"/>
    <property type="project" value="TreeGrafter"/>
</dbReference>
<dbReference type="Proteomes" id="UP001318040">
    <property type="component" value="Chromosome 25"/>
</dbReference>
<evidence type="ECO:0000313" key="8">
    <source>
        <dbReference type="Proteomes" id="UP001318040"/>
    </source>
</evidence>
<dbReference type="InterPro" id="IPR029063">
    <property type="entry name" value="SAM-dependent_MTases_sf"/>
</dbReference>
<keyword evidence="2" id="KW-0479">Metal-binding</keyword>
<dbReference type="GO" id="GO:0046872">
    <property type="term" value="F:metal ion binding"/>
    <property type="evidence" value="ECO:0007669"/>
    <property type="project" value="UniProtKB-KW"/>
</dbReference>
<dbReference type="InterPro" id="IPR015324">
    <property type="entry name" value="Ribosomal_Rsm22-like"/>
</dbReference>
<dbReference type="Pfam" id="PF09243">
    <property type="entry name" value="Rsm22"/>
    <property type="match status" value="1"/>
</dbReference>
<protein>
    <submittedName>
        <fullName evidence="9">Methyltransferase-like protein 17, mitochondrial isoform X1</fullName>
    </submittedName>
</protein>
<dbReference type="CTD" id="64745"/>
<name>A0AAJ7TGG7_PETMA</name>
<evidence type="ECO:0000256" key="6">
    <source>
        <dbReference type="ARBA" id="ARBA00023128"/>
    </source>
</evidence>
<gene>
    <name evidence="9" type="primary">METTL17</name>
</gene>
<keyword evidence="5" id="KW-0411">Iron-sulfur</keyword>
<dbReference type="Gene3D" id="3.40.50.150">
    <property type="entry name" value="Vaccinia Virus protein VP39"/>
    <property type="match status" value="1"/>
</dbReference>
<reference evidence="9" key="1">
    <citation type="submission" date="2025-08" db="UniProtKB">
        <authorList>
            <consortium name="RefSeq"/>
        </authorList>
    </citation>
    <scope>IDENTIFICATION</scope>
    <source>
        <tissue evidence="9">Sperm</tissue>
    </source>
</reference>
<dbReference type="GO" id="GO:0003735">
    <property type="term" value="F:structural constituent of ribosome"/>
    <property type="evidence" value="ECO:0007669"/>
    <property type="project" value="TreeGrafter"/>
</dbReference>